<feature type="domain" description="CLEC16A/TT9 C-terminal" evidence="5">
    <location>
        <begin position="247"/>
        <end position="869"/>
    </location>
</feature>
<evidence type="ECO:0000256" key="3">
    <source>
        <dbReference type="SAM" id="MobiDB-lite"/>
    </source>
</evidence>
<feature type="region of interest" description="Disordered" evidence="3">
    <location>
        <begin position="1066"/>
        <end position="1087"/>
    </location>
</feature>
<proteinExistence type="inferred from homology"/>
<dbReference type="InterPro" id="IPR039272">
    <property type="entry name" value="CLEC16A/TT9"/>
</dbReference>
<organism evidence="6 7">
    <name type="scientific">Hydra vulgaris</name>
    <name type="common">Hydra</name>
    <name type="synonym">Hydra attenuata</name>
    <dbReference type="NCBI Taxonomy" id="6087"/>
    <lineage>
        <taxon>Eukaryota</taxon>
        <taxon>Metazoa</taxon>
        <taxon>Cnidaria</taxon>
        <taxon>Hydrozoa</taxon>
        <taxon>Hydroidolina</taxon>
        <taxon>Anthoathecata</taxon>
        <taxon>Aplanulata</taxon>
        <taxon>Hydridae</taxon>
        <taxon>Hydra</taxon>
    </lineage>
</organism>
<dbReference type="Proteomes" id="UP001652625">
    <property type="component" value="Chromosome 08"/>
</dbReference>
<evidence type="ECO:0000313" key="7">
    <source>
        <dbReference type="RefSeq" id="XP_065658380.1"/>
    </source>
</evidence>
<dbReference type="Pfam" id="PF09758">
    <property type="entry name" value="FPL"/>
    <property type="match status" value="1"/>
</dbReference>
<gene>
    <name evidence="7" type="primary">LOC101236092</name>
</gene>
<evidence type="ECO:0000259" key="4">
    <source>
        <dbReference type="Pfam" id="PF09758"/>
    </source>
</evidence>
<evidence type="ECO:0000259" key="5">
    <source>
        <dbReference type="Pfam" id="PF19439"/>
    </source>
</evidence>
<dbReference type="InterPro" id="IPR045820">
    <property type="entry name" value="CLEC16A/TT9_C"/>
</dbReference>
<dbReference type="GeneID" id="101236092"/>
<sequence>MMLQRPKNWIAETLWKPRKTHSLEQLRYLHYVLQRNSTVNDGNKSLLVETLRQMAEILIWGDQNDSTVFDFFLEKNMLLFFLKFMTQNCGSYITVQLLQTLNILFENIRHETSLYFLLSNNHVNSIIVHKFDFSNEEVLAYYISFLKTLSLKLNKQTINFFFNEIKCDFPLYTEAIKFFHHSESMVRIAVRTLTLNTYKVGHTKMLEFICDKTATPYFSNLIWLIGKDAIELDDCVIQETDLFKFDKLKAAVADHLDHLHYLHDILTLKINVLNMILTDHMVNRLLIPLYIYSLPDDLSNHERVHISKLVSLFLLAQHMLIMNHSPLVNAIVDVIFNENEIRTTAYQTTTNDETKFQWSSNSSSSRAFIPPPASLESQLEAHGVTKDNYDLSSKLRTLSIDQDKLKSSAFYINDTLNEVMSNSAPSVLETVFIDEETNRASVEKLETNNEAAKKKSSFKLENTLIKANDVQKESKTKEKVEELSESKKWDITPASKKSEITSASCITPGKEKLFLKNILSSLDCSHRDDGETFFALCLLYAIMTNTGVYVSLLKDIGLASPEQSDKYNNDIMDKLLHCLELGVCDGSCMRLVTFEMCIKVIRMLVIQGDIIRITDAHFAMLQNIREETILQLRNFYKGDDLFVDTFEGQYHHLKAKPLNVEYITMDASLLLPATITPLTGIDFMKRLPCGDSEKAQRAAHVFIMMRELLLDIQKETESFLPLSKVDNPVCESQVLDLNNSDLIACTISQQGKQSIRRFLVIDTSQFILVEPDTSKLGWGVVKFVSHLQDVEANPDKDDSRSLHIVIQQPFTRRSKAGFNPLPVMTCKFVFDDYIRCMSARQRLQKRKEALKHRKMSAIASLLELPALASPVPSYYSLTTIEGQSSVWLPSSRDYKRKTNLQMVLTPSSVQKQKVLSPKHEEILQRQLKQDEDVTGWRNRTSHINKSKIPITKSPVSSEKPKHSLKGNEAVTLANLLEHKSATSELFGQAMQRRTSSLEIGEEISEDFMLATETNSNVFFPSSDLSLTKRIENDQIQTTENKTLTVNSLKLNKSNTKVEMRKYKCISAPGSPRGSRQQKFSNSSSETLSKSLPIMFLTSPSLSEHERKQSAFRARARIKSASNFSGGVKKLRR</sequence>
<accession>A0ABM4C9N1</accession>
<dbReference type="PANTHER" id="PTHR21481:SF0">
    <property type="entry name" value="PROTEIN CLEC16A"/>
    <property type="match status" value="1"/>
</dbReference>
<dbReference type="Pfam" id="PF19439">
    <property type="entry name" value="CLEC16A_C"/>
    <property type="match status" value="1"/>
</dbReference>
<dbReference type="PANTHER" id="PTHR21481">
    <property type="entry name" value="PROTEIN CLEC16A"/>
    <property type="match status" value="1"/>
</dbReference>
<comment type="similarity">
    <text evidence="1">Belongs to the CLEC16A/gop-1 family.</text>
</comment>
<reference evidence="7" key="1">
    <citation type="submission" date="2025-08" db="UniProtKB">
        <authorList>
            <consortium name="RefSeq"/>
        </authorList>
    </citation>
    <scope>IDENTIFICATION</scope>
</reference>
<evidence type="ECO:0000256" key="1">
    <source>
        <dbReference type="ARBA" id="ARBA00006441"/>
    </source>
</evidence>
<dbReference type="InterPro" id="IPR019155">
    <property type="entry name" value="CLEC16A/TT9_N"/>
</dbReference>
<keyword evidence="6" id="KW-1185">Reference proteome</keyword>
<name>A0ABM4C9N1_HYDVU</name>
<feature type="domain" description="FPL" evidence="4">
    <location>
        <begin position="51"/>
        <end position="197"/>
    </location>
</feature>
<keyword evidence="2" id="KW-0072">Autophagy</keyword>
<evidence type="ECO:0000256" key="2">
    <source>
        <dbReference type="ARBA" id="ARBA00023006"/>
    </source>
</evidence>
<evidence type="ECO:0000313" key="6">
    <source>
        <dbReference type="Proteomes" id="UP001652625"/>
    </source>
</evidence>
<protein>
    <submittedName>
        <fullName evidence="7">Protein CLEC16A isoform X2</fullName>
    </submittedName>
</protein>
<dbReference type="RefSeq" id="XP_065658380.1">
    <property type="nucleotide sequence ID" value="XM_065802308.1"/>
</dbReference>